<name>A0A7K3QM43_9ACTN</name>
<dbReference type="RefSeq" id="WP_164186815.1">
    <property type="nucleotide sequence ID" value="NZ_JAAGMR010000041.1"/>
</dbReference>
<evidence type="ECO:0000256" key="3">
    <source>
        <dbReference type="ARBA" id="ARBA00007543"/>
    </source>
</evidence>
<dbReference type="GO" id="GO:0005886">
    <property type="term" value="C:plasma membrane"/>
    <property type="evidence" value="ECO:0007669"/>
    <property type="project" value="UniProtKB-SubCell"/>
</dbReference>
<feature type="transmembrane region" description="Helical" evidence="9">
    <location>
        <begin position="6"/>
        <end position="33"/>
    </location>
</feature>
<evidence type="ECO:0000256" key="6">
    <source>
        <dbReference type="ARBA" id="ARBA00022989"/>
    </source>
</evidence>
<reference evidence="10 11" key="1">
    <citation type="submission" date="2020-01" db="EMBL/GenBank/DDBJ databases">
        <title>Insect and environment-associated Actinomycetes.</title>
        <authorList>
            <person name="Currrie C."/>
            <person name="Chevrette M."/>
            <person name="Carlson C."/>
            <person name="Stubbendieck R."/>
            <person name="Wendt-Pienkowski E."/>
        </authorList>
    </citation>
    <scope>NUCLEOTIDE SEQUENCE [LARGE SCALE GENOMIC DNA]</scope>
    <source>
        <strain evidence="10 11">SID7754</strain>
    </source>
</reference>
<protein>
    <recommendedName>
        <fullName evidence="12">Tryptophan-rich sensory protein</fullName>
    </recommendedName>
</protein>
<dbReference type="PANTHER" id="PTHR43141">
    <property type="entry name" value="CYTOCHROME BD2 SUBUNIT II"/>
    <property type="match status" value="1"/>
</dbReference>
<sequence>MAELVAAFLFIGVVAYAVLGGADFGAGFWDLIAGGAKRGREPRHLIDVSLAPVWEANHTWLIYCLVVLWTGFPSAFAAITTTLYIPLLLALLGIVLRGAGFAFRKATVRTEEQRLYGAAFAVSSVLTPYCFGAIAGGLASGRVPTAGNGDAVSSWVNPSSILGGILAVLACSYVAATYLTVEALHRDDDKLYRYYRDRAIAAGAVTGAVSIVGIFVLQADSPRLFDRLSGPALPLVVLAAVGGLVGLALLWAKRTVGTRVAAAGAVALVIIGWGVAQTPYLLGTHLSITEAAAPDASLAVVVGVAIVAGLLIVPSLVLLFRLSGRGVVGVGDRPFRGGVTPWERGSGEGMTEGEGTAASKAERSGRAKGAGGAASTKGDRGTASAEGARGTGAEADRAPAVSPDPTAVQGAPRHRWVPYALCAGAVTATAVVGARATQPDARWYRELNTPDWQPPPWAFGAVWTPLYASIAVAGGRALNAARGPQRKALAGEFAANLALNAGWNNLFFRLRSPLAGLAGTLLLDASNIRLLTRVARTDRKAAATLLPYALWCAYATCLNASIVARNHEPRLRGPAKS</sequence>
<feature type="transmembrane region" description="Helical" evidence="9">
    <location>
        <begin position="296"/>
        <end position="320"/>
    </location>
</feature>
<evidence type="ECO:0000256" key="9">
    <source>
        <dbReference type="SAM" id="Phobius"/>
    </source>
</evidence>
<dbReference type="Pfam" id="PF03073">
    <property type="entry name" value="TspO_MBR"/>
    <property type="match status" value="1"/>
</dbReference>
<evidence type="ECO:0000256" key="8">
    <source>
        <dbReference type="SAM" id="MobiDB-lite"/>
    </source>
</evidence>
<gene>
    <name evidence="10" type="ORF">G3I21_03590</name>
</gene>
<dbReference type="InterPro" id="IPR038330">
    <property type="entry name" value="TspO/MBR-related_sf"/>
</dbReference>
<comment type="caution">
    <text evidence="10">The sequence shown here is derived from an EMBL/GenBank/DDBJ whole genome shotgun (WGS) entry which is preliminary data.</text>
</comment>
<dbReference type="EMBL" id="JAAGMR010000041">
    <property type="protein sequence ID" value="NEB90820.1"/>
    <property type="molecule type" value="Genomic_DNA"/>
</dbReference>
<dbReference type="FunFam" id="1.20.1260.100:FF:000001">
    <property type="entry name" value="translocator protein 2"/>
    <property type="match status" value="1"/>
</dbReference>
<keyword evidence="4" id="KW-1003">Cell membrane</keyword>
<feature type="transmembrane region" description="Helical" evidence="9">
    <location>
        <begin position="115"/>
        <end position="139"/>
    </location>
</feature>
<keyword evidence="7 9" id="KW-0472">Membrane</keyword>
<proteinExistence type="inferred from homology"/>
<comment type="similarity">
    <text evidence="3">Belongs to the cytochrome ubiquinol oxidase subunit 2 family.</text>
</comment>
<feature type="transmembrane region" description="Helical" evidence="9">
    <location>
        <begin position="259"/>
        <end position="276"/>
    </location>
</feature>
<dbReference type="Pfam" id="PF02322">
    <property type="entry name" value="Cyt_bd_oxida_II"/>
    <property type="match status" value="1"/>
</dbReference>
<feature type="region of interest" description="Disordered" evidence="8">
    <location>
        <begin position="338"/>
        <end position="409"/>
    </location>
</feature>
<dbReference type="InterPro" id="IPR003317">
    <property type="entry name" value="Cyt-d_oxidase_su2"/>
</dbReference>
<evidence type="ECO:0000313" key="10">
    <source>
        <dbReference type="EMBL" id="NEB90820.1"/>
    </source>
</evidence>
<feature type="transmembrane region" description="Helical" evidence="9">
    <location>
        <begin position="159"/>
        <end position="179"/>
    </location>
</feature>
<evidence type="ECO:0000313" key="11">
    <source>
        <dbReference type="Proteomes" id="UP000470520"/>
    </source>
</evidence>
<keyword evidence="6 9" id="KW-1133">Transmembrane helix</keyword>
<feature type="transmembrane region" description="Helical" evidence="9">
    <location>
        <begin position="416"/>
        <end position="437"/>
    </location>
</feature>
<evidence type="ECO:0000256" key="2">
    <source>
        <dbReference type="ARBA" id="ARBA00007524"/>
    </source>
</evidence>
<keyword evidence="5 9" id="KW-0812">Transmembrane</keyword>
<evidence type="ECO:0000256" key="1">
    <source>
        <dbReference type="ARBA" id="ARBA00004651"/>
    </source>
</evidence>
<dbReference type="Gene3D" id="1.20.1260.100">
    <property type="entry name" value="TspO/MBR protein"/>
    <property type="match status" value="1"/>
</dbReference>
<dbReference type="Proteomes" id="UP000470520">
    <property type="component" value="Unassembled WGS sequence"/>
</dbReference>
<evidence type="ECO:0008006" key="12">
    <source>
        <dbReference type="Google" id="ProtNLM"/>
    </source>
</evidence>
<comment type="similarity">
    <text evidence="2">Belongs to the TspO/BZRP family.</text>
</comment>
<feature type="transmembrane region" description="Helical" evidence="9">
    <location>
        <begin position="199"/>
        <end position="219"/>
    </location>
</feature>
<evidence type="ECO:0000256" key="7">
    <source>
        <dbReference type="ARBA" id="ARBA00023136"/>
    </source>
</evidence>
<evidence type="ECO:0000256" key="4">
    <source>
        <dbReference type="ARBA" id="ARBA00022475"/>
    </source>
</evidence>
<dbReference type="PANTHER" id="PTHR43141:SF4">
    <property type="entry name" value="CYTOCHROME BD2 SUBUNIT II"/>
    <property type="match status" value="1"/>
</dbReference>
<feature type="transmembrane region" description="Helical" evidence="9">
    <location>
        <begin position="231"/>
        <end position="252"/>
    </location>
</feature>
<dbReference type="GO" id="GO:0019646">
    <property type="term" value="P:aerobic electron transport chain"/>
    <property type="evidence" value="ECO:0007669"/>
    <property type="project" value="TreeGrafter"/>
</dbReference>
<dbReference type="GO" id="GO:0070069">
    <property type="term" value="C:cytochrome complex"/>
    <property type="evidence" value="ECO:0007669"/>
    <property type="project" value="TreeGrafter"/>
</dbReference>
<evidence type="ECO:0000256" key="5">
    <source>
        <dbReference type="ARBA" id="ARBA00022692"/>
    </source>
</evidence>
<dbReference type="GO" id="GO:0016682">
    <property type="term" value="F:oxidoreductase activity, acting on diphenols and related substances as donors, oxygen as acceptor"/>
    <property type="evidence" value="ECO:0007669"/>
    <property type="project" value="TreeGrafter"/>
</dbReference>
<dbReference type="AlphaFoldDB" id="A0A7K3QM43"/>
<feature type="transmembrane region" description="Helical" evidence="9">
    <location>
        <begin position="457"/>
        <end position="478"/>
    </location>
</feature>
<accession>A0A7K3QM43</accession>
<feature type="transmembrane region" description="Helical" evidence="9">
    <location>
        <begin position="85"/>
        <end position="103"/>
    </location>
</feature>
<dbReference type="CDD" id="cd15904">
    <property type="entry name" value="TSPO_MBR"/>
    <property type="match status" value="1"/>
</dbReference>
<organism evidence="10 11">
    <name type="scientific">Streptomyces bauhiniae</name>
    <dbReference type="NCBI Taxonomy" id="2340725"/>
    <lineage>
        <taxon>Bacteria</taxon>
        <taxon>Bacillati</taxon>
        <taxon>Actinomycetota</taxon>
        <taxon>Actinomycetes</taxon>
        <taxon>Kitasatosporales</taxon>
        <taxon>Streptomycetaceae</taxon>
        <taxon>Streptomyces</taxon>
    </lineage>
</organism>
<comment type="subcellular location">
    <subcellularLocation>
        <location evidence="1">Cell membrane</location>
        <topology evidence="1">Multi-pass membrane protein</topology>
    </subcellularLocation>
</comment>
<dbReference type="GO" id="GO:0009055">
    <property type="term" value="F:electron transfer activity"/>
    <property type="evidence" value="ECO:0007669"/>
    <property type="project" value="TreeGrafter"/>
</dbReference>
<dbReference type="InterPro" id="IPR004307">
    <property type="entry name" value="TspO_MBR"/>
</dbReference>